<dbReference type="Proteomes" id="UP000018144">
    <property type="component" value="Unassembled WGS sequence"/>
</dbReference>
<keyword evidence="3" id="KW-0963">Cytoplasm</keyword>
<dbReference type="OMA" id="QAKDWAY"/>
<comment type="similarity">
    <text evidence="2">Belongs to the HAUS1 family.</text>
</comment>
<evidence type="ECO:0000256" key="8">
    <source>
        <dbReference type="ARBA" id="ARBA00023212"/>
    </source>
</evidence>
<dbReference type="GO" id="GO:0051225">
    <property type="term" value="P:spindle assembly"/>
    <property type="evidence" value="ECO:0007669"/>
    <property type="project" value="InterPro"/>
</dbReference>
<dbReference type="eggNOG" id="ENOG502S1U0">
    <property type="taxonomic scope" value="Eukaryota"/>
</dbReference>
<dbReference type="PANTHER" id="PTHR31570">
    <property type="entry name" value="HAUS AUGMIN-LIKE COMPLEX SUBUNIT 1"/>
    <property type="match status" value="1"/>
</dbReference>
<reference evidence="11 12" key="1">
    <citation type="journal article" date="2013" name="PLoS Genet.">
        <title>The genome and development-dependent transcriptomes of Pyronema confluens: a window into fungal evolution.</title>
        <authorList>
            <person name="Traeger S."/>
            <person name="Altegoer F."/>
            <person name="Freitag M."/>
            <person name="Gabaldon T."/>
            <person name="Kempken F."/>
            <person name="Kumar A."/>
            <person name="Marcet-Houben M."/>
            <person name="Poggeler S."/>
            <person name="Stajich J.E."/>
            <person name="Nowrousian M."/>
        </authorList>
    </citation>
    <scope>NUCLEOTIDE SEQUENCE [LARGE SCALE GENOMIC DNA]</scope>
    <source>
        <strain evidence="12">CBS 100304</strain>
        <tissue evidence="11">Vegetative mycelium</tissue>
    </source>
</reference>
<evidence type="ECO:0000256" key="9">
    <source>
        <dbReference type="ARBA" id="ARBA00023306"/>
    </source>
</evidence>
<sequence length="295" mass="33309">MADFTSIWSPAKVFSPTVARQQSQQLREWQYIDNFLTSKFHPNPVPPFERNADTLKALMALASANESADESRSLEIRVKEKALDELKKREAAEEEKRRGKGEPLLVGVEENLTSDGRRCLNSVALLSVALGSGGVGEGRIANHLLDLSIQETSLSLQSTRIEALHTRLLGELSSLREILRDLNTNPVHTLPPDINNRITEWSRTTRHLSNKMEDYKERLQTVEQKPGLTVPELIEKEKEVLTLKELVLDLEGQAKGFQGLPPEKDLARVEVERVQAELEELERVREGLYDTMVGR</sequence>
<evidence type="ECO:0000313" key="12">
    <source>
        <dbReference type="Proteomes" id="UP000018144"/>
    </source>
</evidence>
<evidence type="ECO:0000256" key="4">
    <source>
        <dbReference type="ARBA" id="ARBA00022618"/>
    </source>
</evidence>
<dbReference type="AlphaFoldDB" id="U4LQH3"/>
<keyword evidence="4" id="KW-0132">Cell division</keyword>
<accession>U4LQH3</accession>
<evidence type="ECO:0000256" key="5">
    <source>
        <dbReference type="ARBA" id="ARBA00022701"/>
    </source>
</evidence>
<evidence type="ECO:0000256" key="1">
    <source>
        <dbReference type="ARBA" id="ARBA00004186"/>
    </source>
</evidence>
<protein>
    <submittedName>
        <fullName evidence="11">Uncharacterized protein</fullName>
    </submittedName>
</protein>
<feature type="coiled-coil region" evidence="10">
    <location>
        <begin position="264"/>
        <end position="291"/>
    </location>
</feature>
<dbReference type="GO" id="GO:0005819">
    <property type="term" value="C:spindle"/>
    <property type="evidence" value="ECO:0007669"/>
    <property type="project" value="UniProtKB-SubCell"/>
</dbReference>
<keyword evidence="6" id="KW-0498">Mitosis</keyword>
<dbReference type="EMBL" id="HF936189">
    <property type="protein sequence ID" value="CCX33789.1"/>
    <property type="molecule type" value="Genomic_DNA"/>
</dbReference>
<keyword evidence="9" id="KW-0131">Cell cycle</keyword>
<dbReference type="GO" id="GO:0070652">
    <property type="term" value="C:HAUS complex"/>
    <property type="evidence" value="ECO:0007669"/>
    <property type="project" value="InterPro"/>
</dbReference>
<proteinExistence type="inferred from homology"/>
<comment type="subcellular location">
    <subcellularLocation>
        <location evidence="1">Cytoplasm</location>
        <location evidence="1">Cytoskeleton</location>
        <location evidence="1">Spindle</location>
    </subcellularLocation>
</comment>
<evidence type="ECO:0000256" key="6">
    <source>
        <dbReference type="ARBA" id="ARBA00022776"/>
    </source>
</evidence>
<evidence type="ECO:0000256" key="2">
    <source>
        <dbReference type="ARBA" id="ARBA00005479"/>
    </source>
</evidence>
<evidence type="ECO:0000256" key="10">
    <source>
        <dbReference type="SAM" id="Coils"/>
    </source>
</evidence>
<evidence type="ECO:0000313" key="11">
    <source>
        <dbReference type="EMBL" id="CCX33789.1"/>
    </source>
</evidence>
<dbReference type="GO" id="GO:0005829">
    <property type="term" value="C:cytosol"/>
    <property type="evidence" value="ECO:0007669"/>
    <property type="project" value="TreeGrafter"/>
</dbReference>
<dbReference type="PANTHER" id="PTHR31570:SF1">
    <property type="entry name" value="HAUS AUGMIN-LIKE COMPLEX SUBUNIT 1"/>
    <property type="match status" value="1"/>
</dbReference>
<keyword evidence="12" id="KW-1185">Reference proteome</keyword>
<keyword evidence="7 10" id="KW-0175">Coiled coil</keyword>
<dbReference type="OrthoDB" id="5372507at2759"/>
<evidence type="ECO:0000256" key="3">
    <source>
        <dbReference type="ARBA" id="ARBA00022490"/>
    </source>
</evidence>
<organism evidence="11 12">
    <name type="scientific">Pyronema omphalodes (strain CBS 100304)</name>
    <name type="common">Pyronema confluens</name>
    <dbReference type="NCBI Taxonomy" id="1076935"/>
    <lineage>
        <taxon>Eukaryota</taxon>
        <taxon>Fungi</taxon>
        <taxon>Dikarya</taxon>
        <taxon>Ascomycota</taxon>
        <taxon>Pezizomycotina</taxon>
        <taxon>Pezizomycetes</taxon>
        <taxon>Pezizales</taxon>
        <taxon>Pyronemataceae</taxon>
        <taxon>Pyronema</taxon>
    </lineage>
</organism>
<gene>
    <name evidence="11" type="ORF">PCON_01865</name>
</gene>
<name>U4LQH3_PYROM</name>
<keyword evidence="8" id="KW-0206">Cytoskeleton</keyword>
<dbReference type="GO" id="GO:0051301">
    <property type="term" value="P:cell division"/>
    <property type="evidence" value="ECO:0007669"/>
    <property type="project" value="UniProtKB-KW"/>
</dbReference>
<keyword evidence="5" id="KW-0493">Microtubule</keyword>
<dbReference type="InterPro" id="IPR026243">
    <property type="entry name" value="HAUS1"/>
</dbReference>
<dbReference type="Pfam" id="PF25762">
    <property type="entry name" value="HAUS1"/>
    <property type="match status" value="1"/>
</dbReference>
<evidence type="ECO:0000256" key="7">
    <source>
        <dbReference type="ARBA" id="ARBA00023054"/>
    </source>
</evidence>
<dbReference type="GO" id="GO:0005874">
    <property type="term" value="C:microtubule"/>
    <property type="evidence" value="ECO:0007669"/>
    <property type="project" value="UniProtKB-KW"/>
</dbReference>